<dbReference type="EMBL" id="JAUEPO010000006">
    <property type="protein sequence ID" value="KAK3319691.1"/>
    <property type="molecule type" value="Genomic_DNA"/>
</dbReference>
<feature type="region of interest" description="Disordered" evidence="1">
    <location>
        <begin position="1"/>
        <end position="26"/>
    </location>
</feature>
<dbReference type="SUPFAM" id="SSF53098">
    <property type="entry name" value="Ribonuclease H-like"/>
    <property type="match status" value="1"/>
</dbReference>
<feature type="region of interest" description="Disordered" evidence="1">
    <location>
        <begin position="68"/>
        <end position="91"/>
    </location>
</feature>
<dbReference type="GO" id="GO:0003676">
    <property type="term" value="F:nucleic acid binding"/>
    <property type="evidence" value="ECO:0007669"/>
    <property type="project" value="InterPro"/>
</dbReference>
<dbReference type="AlphaFoldDB" id="A0AAE0I717"/>
<name>A0AAE0I717_9PEZI</name>
<feature type="region of interest" description="Disordered" evidence="1">
    <location>
        <begin position="277"/>
        <end position="311"/>
    </location>
</feature>
<dbReference type="InterPro" id="IPR036397">
    <property type="entry name" value="RNaseH_sf"/>
</dbReference>
<keyword evidence="3" id="KW-1185">Reference proteome</keyword>
<dbReference type="Proteomes" id="UP001286456">
    <property type="component" value="Unassembled WGS sequence"/>
</dbReference>
<evidence type="ECO:0000256" key="1">
    <source>
        <dbReference type="SAM" id="MobiDB-lite"/>
    </source>
</evidence>
<protein>
    <recommendedName>
        <fullName evidence="4">RNase H type-1 domain-containing protein</fullName>
    </recommendedName>
</protein>
<organism evidence="2 3">
    <name type="scientific">Cercophora scortea</name>
    <dbReference type="NCBI Taxonomy" id="314031"/>
    <lineage>
        <taxon>Eukaryota</taxon>
        <taxon>Fungi</taxon>
        <taxon>Dikarya</taxon>
        <taxon>Ascomycota</taxon>
        <taxon>Pezizomycotina</taxon>
        <taxon>Sordariomycetes</taxon>
        <taxon>Sordariomycetidae</taxon>
        <taxon>Sordariales</taxon>
        <taxon>Lasiosphaeriaceae</taxon>
        <taxon>Cercophora</taxon>
    </lineage>
</organism>
<accession>A0AAE0I717</accession>
<dbReference type="InterPro" id="IPR012337">
    <property type="entry name" value="RNaseH-like_sf"/>
</dbReference>
<comment type="caution">
    <text evidence="2">The sequence shown here is derived from an EMBL/GenBank/DDBJ whole genome shotgun (WGS) entry which is preliminary data.</text>
</comment>
<feature type="compositionally biased region" description="Basic and acidic residues" evidence="1">
    <location>
        <begin position="68"/>
        <end position="77"/>
    </location>
</feature>
<sequence length="311" mass="34696">MSRHGKRKRSPSTVPAPTPAPASPRELAREIIIPKTLPARYPDTSKFAGQVIIEGNQADPSWAITKAKKAEDHRSTPDDMQLSVTTDGSILPDNKARSGAGYACVYTKPNLRDPSEVKLIEKAFYAPSIDDSNCAEGLGVIEGVHSLIEMLQEASSLLPEDTPVKGYPVVARVFSDSTSTLEAVEERRGPLNTNTTYGATMQEIMRILIAKSHELQAVHGFDVRLELHWVPSHCRQLRHHNLADRRSRTAIHRTASFYTVDGRKAHRHRPYSAYADLQRHLEEQARESPPSTGTNPPPQVAQPQQNRRRRR</sequence>
<reference evidence="2" key="1">
    <citation type="journal article" date="2023" name="Mol. Phylogenet. Evol.">
        <title>Genome-scale phylogeny and comparative genomics of the fungal order Sordariales.</title>
        <authorList>
            <person name="Hensen N."/>
            <person name="Bonometti L."/>
            <person name="Westerberg I."/>
            <person name="Brannstrom I.O."/>
            <person name="Guillou S."/>
            <person name="Cros-Aarteil S."/>
            <person name="Calhoun S."/>
            <person name="Haridas S."/>
            <person name="Kuo A."/>
            <person name="Mondo S."/>
            <person name="Pangilinan J."/>
            <person name="Riley R."/>
            <person name="LaButti K."/>
            <person name="Andreopoulos B."/>
            <person name="Lipzen A."/>
            <person name="Chen C."/>
            <person name="Yan M."/>
            <person name="Daum C."/>
            <person name="Ng V."/>
            <person name="Clum A."/>
            <person name="Steindorff A."/>
            <person name="Ohm R.A."/>
            <person name="Martin F."/>
            <person name="Silar P."/>
            <person name="Natvig D.O."/>
            <person name="Lalanne C."/>
            <person name="Gautier V."/>
            <person name="Ament-Velasquez S.L."/>
            <person name="Kruys A."/>
            <person name="Hutchinson M.I."/>
            <person name="Powell A.J."/>
            <person name="Barry K."/>
            <person name="Miller A.N."/>
            <person name="Grigoriev I.V."/>
            <person name="Debuchy R."/>
            <person name="Gladieux P."/>
            <person name="Hiltunen Thoren M."/>
            <person name="Johannesson H."/>
        </authorList>
    </citation>
    <scope>NUCLEOTIDE SEQUENCE</scope>
    <source>
        <strain evidence="2">SMH4131-1</strain>
    </source>
</reference>
<feature type="compositionally biased region" description="Basic and acidic residues" evidence="1">
    <location>
        <begin position="277"/>
        <end position="286"/>
    </location>
</feature>
<evidence type="ECO:0008006" key="4">
    <source>
        <dbReference type="Google" id="ProtNLM"/>
    </source>
</evidence>
<feature type="compositionally biased region" description="Basic residues" evidence="1">
    <location>
        <begin position="1"/>
        <end position="10"/>
    </location>
</feature>
<reference evidence="2" key="2">
    <citation type="submission" date="2023-06" db="EMBL/GenBank/DDBJ databases">
        <authorList>
            <consortium name="Lawrence Berkeley National Laboratory"/>
            <person name="Haridas S."/>
            <person name="Hensen N."/>
            <person name="Bonometti L."/>
            <person name="Westerberg I."/>
            <person name="Brannstrom I.O."/>
            <person name="Guillou S."/>
            <person name="Cros-Aarteil S."/>
            <person name="Calhoun S."/>
            <person name="Kuo A."/>
            <person name="Mondo S."/>
            <person name="Pangilinan J."/>
            <person name="Riley R."/>
            <person name="Labutti K."/>
            <person name="Andreopoulos B."/>
            <person name="Lipzen A."/>
            <person name="Chen C."/>
            <person name="Yanf M."/>
            <person name="Daum C."/>
            <person name="Ng V."/>
            <person name="Clum A."/>
            <person name="Steindorff A."/>
            <person name="Ohm R."/>
            <person name="Martin F."/>
            <person name="Silar P."/>
            <person name="Natvig D."/>
            <person name="Lalanne C."/>
            <person name="Gautier V."/>
            <person name="Ament-Velasquez S.L."/>
            <person name="Kruys A."/>
            <person name="Hutchinson M.I."/>
            <person name="Powell A.J."/>
            <person name="Barry K."/>
            <person name="Miller A.N."/>
            <person name="Grigoriev I.V."/>
            <person name="Debuchy R."/>
            <person name="Gladieux P."/>
            <person name="Thoren M.H."/>
            <person name="Johannesson H."/>
        </authorList>
    </citation>
    <scope>NUCLEOTIDE SEQUENCE</scope>
    <source>
        <strain evidence="2">SMH4131-1</strain>
    </source>
</reference>
<evidence type="ECO:0000313" key="3">
    <source>
        <dbReference type="Proteomes" id="UP001286456"/>
    </source>
</evidence>
<proteinExistence type="predicted"/>
<gene>
    <name evidence="2" type="ORF">B0T19DRAFT_404258</name>
</gene>
<dbReference type="Gene3D" id="3.30.420.10">
    <property type="entry name" value="Ribonuclease H-like superfamily/Ribonuclease H"/>
    <property type="match status" value="1"/>
</dbReference>
<evidence type="ECO:0000313" key="2">
    <source>
        <dbReference type="EMBL" id="KAK3319691.1"/>
    </source>
</evidence>